<protein>
    <recommendedName>
        <fullName evidence="3">DUF982 domain-containing protein</fullName>
    </recommendedName>
</protein>
<reference evidence="1 2" key="1">
    <citation type="submission" date="2020-08" db="EMBL/GenBank/DDBJ databases">
        <title>Genomic Encyclopedia of Type Strains, Phase IV (KMG-IV): sequencing the most valuable type-strain genomes for metagenomic binning, comparative biology and taxonomic classification.</title>
        <authorList>
            <person name="Goeker M."/>
        </authorList>
    </citation>
    <scope>NUCLEOTIDE SEQUENCE [LARGE SCALE GENOMIC DNA]</scope>
    <source>
        <strain evidence="1 2">DSM 29853</strain>
    </source>
</reference>
<comment type="caution">
    <text evidence="1">The sequence shown here is derived from an EMBL/GenBank/DDBJ whole genome shotgun (WGS) entry which is preliminary data.</text>
</comment>
<name>A0A7W6J6E6_9HYPH</name>
<keyword evidence="2" id="KW-1185">Reference proteome</keyword>
<dbReference type="Gene3D" id="6.10.250.730">
    <property type="match status" value="1"/>
</dbReference>
<sequence>MTFIEMPFDQPFRIELQGGLERIFLNAYDALDFLENEWPIRTGLFYERAIAACRDALEGRGTCRAARAALMLACREAGLRPASTRRAPLAGPRKAA</sequence>
<evidence type="ECO:0000313" key="2">
    <source>
        <dbReference type="Proteomes" id="UP000528286"/>
    </source>
</evidence>
<dbReference type="AlphaFoldDB" id="A0A7W6J6E6"/>
<dbReference type="EMBL" id="JACIEZ010000003">
    <property type="protein sequence ID" value="MBB4064847.1"/>
    <property type="molecule type" value="Genomic_DNA"/>
</dbReference>
<accession>A0A7W6J6E6</accession>
<dbReference type="InterPro" id="IPR010385">
    <property type="entry name" value="DUF982"/>
</dbReference>
<evidence type="ECO:0000313" key="1">
    <source>
        <dbReference type="EMBL" id="MBB4064847.1"/>
    </source>
</evidence>
<gene>
    <name evidence="1" type="ORF">GGR23_002034</name>
</gene>
<organism evidence="1 2">
    <name type="scientific">Gellertiella hungarica</name>
    <dbReference type="NCBI Taxonomy" id="1572859"/>
    <lineage>
        <taxon>Bacteria</taxon>
        <taxon>Pseudomonadati</taxon>
        <taxon>Pseudomonadota</taxon>
        <taxon>Alphaproteobacteria</taxon>
        <taxon>Hyphomicrobiales</taxon>
        <taxon>Rhizobiaceae</taxon>
        <taxon>Gellertiella</taxon>
    </lineage>
</organism>
<dbReference type="Pfam" id="PF06169">
    <property type="entry name" value="DUF982"/>
    <property type="match status" value="1"/>
</dbReference>
<dbReference type="RefSeq" id="WP_183366149.1">
    <property type="nucleotide sequence ID" value="NZ_JACIEZ010000003.1"/>
</dbReference>
<dbReference type="Proteomes" id="UP000528286">
    <property type="component" value="Unassembled WGS sequence"/>
</dbReference>
<proteinExistence type="predicted"/>
<evidence type="ECO:0008006" key="3">
    <source>
        <dbReference type="Google" id="ProtNLM"/>
    </source>
</evidence>